<dbReference type="InterPro" id="IPR051694">
    <property type="entry name" value="Immunoregulatory_rcpt-like"/>
</dbReference>
<evidence type="ECO:0000256" key="2">
    <source>
        <dbReference type="ARBA" id="ARBA00022692"/>
    </source>
</evidence>
<feature type="chain" id="PRO_5042854117" description="WSC domain-containing protein" evidence="7">
    <location>
        <begin position="26"/>
        <end position="354"/>
    </location>
</feature>
<protein>
    <recommendedName>
        <fullName evidence="8">WSC domain-containing protein</fullName>
    </recommendedName>
</protein>
<dbReference type="GO" id="GO:0016020">
    <property type="term" value="C:membrane"/>
    <property type="evidence" value="ECO:0007669"/>
    <property type="project" value="UniProtKB-SubCell"/>
</dbReference>
<dbReference type="PANTHER" id="PTHR15549:SF26">
    <property type="entry name" value="AXIAL BUDDING PATTERN PROTEIN 2-RELATED"/>
    <property type="match status" value="1"/>
</dbReference>
<dbReference type="Proteomes" id="UP001302321">
    <property type="component" value="Unassembled WGS sequence"/>
</dbReference>
<evidence type="ECO:0000256" key="3">
    <source>
        <dbReference type="ARBA" id="ARBA00022989"/>
    </source>
</evidence>
<proteinExistence type="predicted"/>
<dbReference type="InterPro" id="IPR002889">
    <property type="entry name" value="WSC_carb-bd"/>
</dbReference>
<comment type="subcellular location">
    <subcellularLocation>
        <location evidence="1">Membrane</location>
        <topology evidence="1">Single-pass membrane protein</topology>
    </subcellularLocation>
</comment>
<feature type="region of interest" description="Disordered" evidence="5">
    <location>
        <begin position="175"/>
        <end position="197"/>
    </location>
</feature>
<evidence type="ECO:0000256" key="4">
    <source>
        <dbReference type="ARBA" id="ARBA00023136"/>
    </source>
</evidence>
<keyword evidence="2 6" id="KW-0812">Transmembrane</keyword>
<keyword evidence="10" id="KW-1185">Reference proteome</keyword>
<feature type="domain" description="WSC" evidence="8">
    <location>
        <begin position="28"/>
        <end position="117"/>
    </location>
</feature>
<name>A0AAN7A3T9_9PEZI</name>
<keyword evidence="3 6" id="KW-1133">Transmembrane helix</keyword>
<comment type="caution">
    <text evidence="9">The sequence shown here is derived from an EMBL/GenBank/DDBJ whole genome shotgun (WGS) entry which is preliminary data.</text>
</comment>
<keyword evidence="7" id="KW-0732">Signal</keyword>
<dbReference type="GO" id="GO:0071944">
    <property type="term" value="C:cell periphery"/>
    <property type="evidence" value="ECO:0007669"/>
    <property type="project" value="UniProtKB-ARBA"/>
</dbReference>
<feature type="transmembrane region" description="Helical" evidence="6">
    <location>
        <begin position="233"/>
        <end position="256"/>
    </location>
</feature>
<evidence type="ECO:0000259" key="8">
    <source>
        <dbReference type="PROSITE" id="PS51212"/>
    </source>
</evidence>
<feature type="region of interest" description="Disordered" evidence="5">
    <location>
        <begin position="268"/>
        <end position="288"/>
    </location>
</feature>
<organism evidence="9 10">
    <name type="scientific">Triangularia setosa</name>
    <dbReference type="NCBI Taxonomy" id="2587417"/>
    <lineage>
        <taxon>Eukaryota</taxon>
        <taxon>Fungi</taxon>
        <taxon>Dikarya</taxon>
        <taxon>Ascomycota</taxon>
        <taxon>Pezizomycotina</taxon>
        <taxon>Sordariomycetes</taxon>
        <taxon>Sordariomycetidae</taxon>
        <taxon>Sordariales</taxon>
        <taxon>Podosporaceae</taxon>
        <taxon>Triangularia</taxon>
    </lineage>
</organism>
<evidence type="ECO:0000256" key="7">
    <source>
        <dbReference type="SAM" id="SignalP"/>
    </source>
</evidence>
<sequence length="354" mass="37585">MAPPRTTLILAVFNVVAFLCGISQATPSIQMEYCARVNTGSSFDPIISDFQSMGLCSTNCTTLEYAFAIVLEKRCWCSNIIPNKADQNSISDCTYPCPGYPSDICGGKGVWGYLEIAQNKPSGTAPPGIFTTSRQPSKTASANVPAPVPVTIVTTEAEIVQSTFHITVTVTPSISSASVSSTPSSPPDQAVTSEGGTVETVTVGGVVKTVTAAFPQATGGTVPSSSSGLQAGAVAGIAVGIIGGLSVLGLFVWLLWKKRRQEEQQGFISPMRGGSASGMGSMGSKNPQVTEQPLTWEAKRRSQLMPIDPRLDPFYVRDPNRSRDSINSLQDNHDYSRRLDAPRVLRATNPDPDY</sequence>
<feature type="signal peptide" evidence="7">
    <location>
        <begin position="1"/>
        <end position="25"/>
    </location>
</feature>
<dbReference type="Pfam" id="PF01822">
    <property type="entry name" value="WSC"/>
    <property type="match status" value="1"/>
</dbReference>
<reference evidence="9" key="1">
    <citation type="journal article" date="2023" name="Mol. Phylogenet. Evol.">
        <title>Genome-scale phylogeny and comparative genomics of the fungal order Sordariales.</title>
        <authorList>
            <person name="Hensen N."/>
            <person name="Bonometti L."/>
            <person name="Westerberg I."/>
            <person name="Brannstrom I.O."/>
            <person name="Guillou S."/>
            <person name="Cros-Aarteil S."/>
            <person name="Calhoun S."/>
            <person name="Haridas S."/>
            <person name="Kuo A."/>
            <person name="Mondo S."/>
            <person name="Pangilinan J."/>
            <person name="Riley R."/>
            <person name="LaButti K."/>
            <person name="Andreopoulos B."/>
            <person name="Lipzen A."/>
            <person name="Chen C."/>
            <person name="Yan M."/>
            <person name="Daum C."/>
            <person name="Ng V."/>
            <person name="Clum A."/>
            <person name="Steindorff A."/>
            <person name="Ohm R.A."/>
            <person name="Martin F."/>
            <person name="Silar P."/>
            <person name="Natvig D.O."/>
            <person name="Lalanne C."/>
            <person name="Gautier V."/>
            <person name="Ament-Velasquez S.L."/>
            <person name="Kruys A."/>
            <person name="Hutchinson M.I."/>
            <person name="Powell A.J."/>
            <person name="Barry K."/>
            <person name="Miller A.N."/>
            <person name="Grigoriev I.V."/>
            <person name="Debuchy R."/>
            <person name="Gladieux P."/>
            <person name="Hiltunen Thoren M."/>
            <person name="Johannesson H."/>
        </authorList>
    </citation>
    <scope>NUCLEOTIDE SEQUENCE</scope>
    <source>
        <strain evidence="9">CBS 892.96</strain>
    </source>
</reference>
<dbReference type="EMBL" id="MU866285">
    <property type="protein sequence ID" value="KAK4174366.1"/>
    <property type="molecule type" value="Genomic_DNA"/>
</dbReference>
<dbReference type="PROSITE" id="PS51212">
    <property type="entry name" value="WSC"/>
    <property type="match status" value="1"/>
</dbReference>
<keyword evidence="4 6" id="KW-0472">Membrane</keyword>
<evidence type="ECO:0000313" key="9">
    <source>
        <dbReference type="EMBL" id="KAK4174366.1"/>
    </source>
</evidence>
<evidence type="ECO:0000256" key="5">
    <source>
        <dbReference type="SAM" id="MobiDB-lite"/>
    </source>
</evidence>
<evidence type="ECO:0000256" key="6">
    <source>
        <dbReference type="SAM" id="Phobius"/>
    </source>
</evidence>
<reference evidence="9" key="2">
    <citation type="submission" date="2023-05" db="EMBL/GenBank/DDBJ databases">
        <authorList>
            <consortium name="Lawrence Berkeley National Laboratory"/>
            <person name="Steindorff A."/>
            <person name="Hensen N."/>
            <person name="Bonometti L."/>
            <person name="Westerberg I."/>
            <person name="Brannstrom I.O."/>
            <person name="Guillou S."/>
            <person name="Cros-Aarteil S."/>
            <person name="Calhoun S."/>
            <person name="Haridas S."/>
            <person name="Kuo A."/>
            <person name="Mondo S."/>
            <person name="Pangilinan J."/>
            <person name="Riley R."/>
            <person name="Labutti K."/>
            <person name="Andreopoulos B."/>
            <person name="Lipzen A."/>
            <person name="Chen C."/>
            <person name="Yanf M."/>
            <person name="Daum C."/>
            <person name="Ng V."/>
            <person name="Clum A."/>
            <person name="Ohm R."/>
            <person name="Martin F."/>
            <person name="Silar P."/>
            <person name="Natvig D."/>
            <person name="Lalanne C."/>
            <person name="Gautier V."/>
            <person name="Ament-Velasquez S.L."/>
            <person name="Kruys A."/>
            <person name="Hutchinson M.I."/>
            <person name="Powell A.J."/>
            <person name="Barry K."/>
            <person name="Miller A.N."/>
            <person name="Grigoriev I.V."/>
            <person name="Debuchy R."/>
            <person name="Gladieux P."/>
            <person name="Thoren M.H."/>
            <person name="Johannesson H."/>
        </authorList>
    </citation>
    <scope>NUCLEOTIDE SEQUENCE</scope>
    <source>
        <strain evidence="9">CBS 892.96</strain>
    </source>
</reference>
<evidence type="ECO:0000256" key="1">
    <source>
        <dbReference type="ARBA" id="ARBA00004167"/>
    </source>
</evidence>
<evidence type="ECO:0000313" key="10">
    <source>
        <dbReference type="Proteomes" id="UP001302321"/>
    </source>
</evidence>
<dbReference type="AlphaFoldDB" id="A0AAN7A3T9"/>
<feature type="region of interest" description="Disordered" evidence="5">
    <location>
        <begin position="309"/>
        <end position="333"/>
    </location>
</feature>
<dbReference type="PANTHER" id="PTHR15549">
    <property type="entry name" value="PAIRED IMMUNOGLOBULIN-LIKE TYPE 2 RECEPTOR"/>
    <property type="match status" value="1"/>
</dbReference>
<accession>A0AAN7A3T9</accession>
<dbReference type="SMART" id="SM00321">
    <property type="entry name" value="WSC"/>
    <property type="match status" value="1"/>
</dbReference>
<gene>
    <name evidence="9" type="ORF">QBC36DRAFT_42352</name>
</gene>